<keyword evidence="1" id="KW-1133">Transmembrane helix</keyword>
<organism evidence="2 3">
    <name type="scientific">Thermotalea metallivorans</name>
    <dbReference type="NCBI Taxonomy" id="520762"/>
    <lineage>
        <taxon>Bacteria</taxon>
        <taxon>Bacillati</taxon>
        <taxon>Bacillota</taxon>
        <taxon>Clostridia</taxon>
        <taxon>Peptostreptococcales</taxon>
        <taxon>Thermotaleaceae</taxon>
        <taxon>Thermotalea</taxon>
    </lineage>
</organism>
<keyword evidence="1" id="KW-0812">Transmembrane</keyword>
<name>A0A140L7C3_9FIRM</name>
<dbReference type="SUPFAM" id="SSF48452">
    <property type="entry name" value="TPR-like"/>
    <property type="match status" value="1"/>
</dbReference>
<proteinExistence type="predicted"/>
<dbReference type="EMBL" id="LOEE01000027">
    <property type="protein sequence ID" value="KXG76448.1"/>
    <property type="molecule type" value="Genomic_DNA"/>
</dbReference>
<evidence type="ECO:0000313" key="3">
    <source>
        <dbReference type="Proteomes" id="UP000070456"/>
    </source>
</evidence>
<reference evidence="2 3" key="1">
    <citation type="submission" date="2015-12" db="EMBL/GenBank/DDBJ databases">
        <title>Draft genome sequence of the thermoanaerobe Thermotalea metallivorans, an isolate from the runoff channel of the Great Artesian Basin, Australia.</title>
        <authorList>
            <person name="Patel B.K."/>
        </authorList>
    </citation>
    <scope>NUCLEOTIDE SEQUENCE [LARGE SCALE GENOMIC DNA]</scope>
    <source>
        <strain evidence="2 3">B2-1</strain>
    </source>
</reference>
<dbReference type="Proteomes" id="UP000070456">
    <property type="component" value="Unassembled WGS sequence"/>
</dbReference>
<dbReference type="InterPro" id="IPR011990">
    <property type="entry name" value="TPR-like_helical_dom_sf"/>
</dbReference>
<dbReference type="Gene3D" id="1.25.40.10">
    <property type="entry name" value="Tetratricopeptide repeat domain"/>
    <property type="match status" value="1"/>
</dbReference>
<protein>
    <submittedName>
        <fullName evidence="2">Uncharacterized protein</fullName>
    </submittedName>
</protein>
<comment type="caution">
    <text evidence="2">The sequence shown here is derived from an EMBL/GenBank/DDBJ whole genome shotgun (WGS) entry which is preliminary data.</text>
</comment>
<dbReference type="STRING" id="520762.AN619_09790"/>
<evidence type="ECO:0000256" key="1">
    <source>
        <dbReference type="SAM" id="Phobius"/>
    </source>
</evidence>
<keyword evidence="1" id="KW-0472">Membrane</keyword>
<keyword evidence="3" id="KW-1185">Reference proteome</keyword>
<dbReference type="AlphaFoldDB" id="A0A140L7C3"/>
<sequence length="505" mass="58515">MPLRNMASMHAFIDCRKPVSRKGLFLRDGKGGKAHSLPLHGGEGFRAVLMKKGIVLYLIFFLMTSSVSADDAVLGGKGNTVYPIYDTQVEMLSEQVDIEVKGDKSFIRCEFLFRNTGEKERVMAGFPAYGTLPPSEEREAFGDDIKIYDFKTYVDGKEVKVGLKKGLKEEGNNKERMYYANWYVWEMAFEKAQVRRVVNTYWVKNGYDSIGGKMIEYVLETGSTWKNPIGYGKITMHFDREVDPQDFVIRDYDLYQDNPNILLRIMPGDRKFVWEFFALEPNFNIRLYDEDSLARRRYLLFDPWMDDGNKDMDAIRKYGSMAYEAYRKGNYDQALDAMGRVNRYKEHRDKQVSDYALETANFLDYYRGLILMERGDYKGAIYYFKTSGLLENRNLYPLSQLYKKMGDTDQYIHLLNKIAKKNISRPGALELWAAQELKDLPAGIKAKYGIGENIFIKRASEQENKDAVVEGKLKGQENSSYKGFIVFNIGVLILIFVIYWNIKKR</sequence>
<dbReference type="Gene3D" id="2.60.40.3680">
    <property type="match status" value="1"/>
</dbReference>
<feature type="transmembrane region" description="Helical" evidence="1">
    <location>
        <begin position="483"/>
        <end position="502"/>
    </location>
</feature>
<gene>
    <name evidence="2" type="ORF">AN619_09790</name>
</gene>
<evidence type="ECO:0000313" key="2">
    <source>
        <dbReference type="EMBL" id="KXG76448.1"/>
    </source>
</evidence>
<accession>A0A140L7C3</accession>